<sequence length="60" mass="6928">MILEQARGVPSAQKAQVVRRLRRWWRSEAEGLSLRLRLRAARQVACLTLTRRMGCPKEPA</sequence>
<reference evidence="1" key="1">
    <citation type="journal article" date="2008" name="Environ. Microbiol.">
        <title>Environmental genomics reveals a functional chlorite dismutase in the nitrite-oxidizing bacterium 'Candidatus Nitrospira defluvii'.</title>
        <authorList>
            <person name="Maixner F."/>
            <person name="Wagner M."/>
            <person name="Lucker S."/>
            <person name="Pelletier E."/>
            <person name="Schmitz-Esser S."/>
            <person name="Hace K."/>
            <person name="Spieck E."/>
            <person name="Konrat R."/>
            <person name="Le Paslier D."/>
            <person name="Daims H."/>
        </authorList>
    </citation>
    <scope>NUCLEOTIDE SEQUENCE</scope>
</reference>
<dbReference type="HOGENOM" id="CLU_2932699_0_0_0"/>
<evidence type="ECO:0000313" key="1">
    <source>
        <dbReference type="EMBL" id="ACE75588.1"/>
    </source>
</evidence>
<dbReference type="Proteomes" id="UP000001660">
    <property type="component" value="Chromosome"/>
</dbReference>
<keyword evidence="3" id="KW-1185">Reference proteome</keyword>
<proteinExistence type="predicted"/>
<organism evidence="1">
    <name type="scientific">Nitrospira defluvii</name>
    <dbReference type="NCBI Taxonomy" id="330214"/>
    <lineage>
        <taxon>Bacteria</taxon>
        <taxon>Pseudomonadati</taxon>
        <taxon>Nitrospirota</taxon>
        <taxon>Nitrospiria</taxon>
        <taxon>Nitrospirales</taxon>
        <taxon>Nitrospiraceae</taxon>
        <taxon>Nitrospira</taxon>
    </lineage>
</organism>
<reference evidence="2" key="3">
    <citation type="submission" date="2010-03" db="EMBL/GenBank/DDBJ databases">
        <authorList>
            <person name="Genoscope - CEA"/>
        </authorList>
    </citation>
    <scope>NUCLEOTIDE SEQUENCE</scope>
</reference>
<dbReference type="KEGG" id="nde:NIDE1432"/>
<reference evidence="2 3" key="2">
    <citation type="journal article" date="2010" name="Proc. Natl. Acad. Sci. U.S.A.">
        <title>A Nitrospira metagenome illuminates the physiology and evolution of globally important nitrite-oxidizing bacteria.</title>
        <authorList>
            <person name="Lucker S."/>
            <person name="Wagner M."/>
            <person name="Maixner F."/>
            <person name="Pelletier E."/>
            <person name="Koch H."/>
            <person name="Vacherie B."/>
            <person name="Rattei T."/>
            <person name="Sinninghe Damste J."/>
            <person name="Spieck E."/>
            <person name="Le Paslier D."/>
            <person name="Daims H."/>
        </authorList>
    </citation>
    <scope>NUCLEOTIDE SEQUENCE [LARGE SCALE GENOMIC DNA]</scope>
</reference>
<protein>
    <submittedName>
        <fullName evidence="1">Uncharacterized protein</fullName>
    </submittedName>
</protein>
<accession>B3U4M1</accession>
<evidence type="ECO:0000313" key="3">
    <source>
        <dbReference type="Proteomes" id="UP000001660"/>
    </source>
</evidence>
<dbReference type="EMBL" id="EU559167">
    <property type="protein sequence ID" value="ACE75588.1"/>
    <property type="molecule type" value="Genomic_DNA"/>
</dbReference>
<dbReference type="EMBL" id="FP929003">
    <property type="protein sequence ID" value="CBK41181.1"/>
    <property type="molecule type" value="Genomic_DNA"/>
</dbReference>
<dbReference type="STRING" id="330214.NIDE1432"/>
<gene>
    <name evidence="2" type="ORF">NIDE1432</name>
</gene>
<name>B3U4M1_9BACT</name>
<dbReference type="AlphaFoldDB" id="B3U4M1"/>
<evidence type="ECO:0000313" key="2">
    <source>
        <dbReference type="EMBL" id="CBK41181.1"/>
    </source>
</evidence>